<dbReference type="InterPro" id="IPR050332">
    <property type="entry name" value="GPCR_2"/>
</dbReference>
<dbReference type="PANTHER" id="PTHR45620">
    <property type="entry name" value="PDF RECEPTOR-LIKE PROTEIN-RELATED"/>
    <property type="match status" value="1"/>
</dbReference>
<comment type="caution">
    <text evidence="7">The sequence shown here is derived from an EMBL/GenBank/DDBJ whole genome shotgun (WGS) entry which is preliminary data.</text>
</comment>
<gene>
    <name evidence="7" type="ORF">PoB_007626400</name>
</gene>
<proteinExistence type="predicted"/>
<keyword evidence="8" id="KW-1185">Reference proteome</keyword>
<dbReference type="AlphaFoldDB" id="A0AAV4E0D1"/>
<evidence type="ECO:0000256" key="3">
    <source>
        <dbReference type="ARBA" id="ARBA00022989"/>
    </source>
</evidence>
<feature type="compositionally biased region" description="Polar residues" evidence="5">
    <location>
        <begin position="162"/>
        <end position="175"/>
    </location>
</feature>
<evidence type="ECO:0000256" key="4">
    <source>
        <dbReference type="ARBA" id="ARBA00023136"/>
    </source>
</evidence>
<dbReference type="Gene3D" id="1.20.1070.10">
    <property type="entry name" value="Rhodopsin 7-helix transmembrane proteins"/>
    <property type="match status" value="1"/>
</dbReference>
<keyword evidence="3 6" id="KW-1133">Transmembrane helix</keyword>
<dbReference type="InterPro" id="IPR000832">
    <property type="entry name" value="GPCR_2_secretin-like"/>
</dbReference>
<evidence type="ECO:0000256" key="6">
    <source>
        <dbReference type="SAM" id="Phobius"/>
    </source>
</evidence>
<organism evidence="7 8">
    <name type="scientific">Plakobranchus ocellatus</name>
    <dbReference type="NCBI Taxonomy" id="259542"/>
    <lineage>
        <taxon>Eukaryota</taxon>
        <taxon>Metazoa</taxon>
        <taxon>Spiralia</taxon>
        <taxon>Lophotrochozoa</taxon>
        <taxon>Mollusca</taxon>
        <taxon>Gastropoda</taxon>
        <taxon>Heterobranchia</taxon>
        <taxon>Euthyneura</taxon>
        <taxon>Panpulmonata</taxon>
        <taxon>Sacoglossa</taxon>
        <taxon>Placobranchoidea</taxon>
        <taxon>Plakobranchidae</taxon>
        <taxon>Plakobranchus</taxon>
    </lineage>
</organism>
<dbReference type="GO" id="GO:0008528">
    <property type="term" value="F:G protein-coupled peptide receptor activity"/>
    <property type="evidence" value="ECO:0007669"/>
    <property type="project" value="TreeGrafter"/>
</dbReference>
<evidence type="ECO:0000313" key="8">
    <source>
        <dbReference type="Proteomes" id="UP000735302"/>
    </source>
</evidence>
<dbReference type="PANTHER" id="PTHR45620:SF42">
    <property type="entry name" value="G-PROTEIN COUPLED RECEPTOR SEB-2"/>
    <property type="match status" value="1"/>
</dbReference>
<sequence>MYGPNLLCISLNVIFLIVILKVLLTQLQSHPNEPSNYRRALKATFILVPLFGLQFFLYVYRPIQDGATDINYELLTKIIINSQVHGHIRSHMRHRWSRSWHHDGRSYTFSTDGRRVSAKGSNARLECIPLTNGPSPSRDAAASCGHPHPHPHPHHQPKKWRISSSRNGTANATIV</sequence>
<feature type="transmembrane region" description="Helical" evidence="6">
    <location>
        <begin position="6"/>
        <end position="24"/>
    </location>
</feature>
<keyword evidence="2 6" id="KW-0812">Transmembrane</keyword>
<evidence type="ECO:0000313" key="7">
    <source>
        <dbReference type="EMBL" id="GFO49759.1"/>
    </source>
</evidence>
<protein>
    <submittedName>
        <fullName evidence="7">Calcitonin gene-related peptide type 1 receptor-like</fullName>
    </submittedName>
</protein>
<dbReference type="Proteomes" id="UP000735302">
    <property type="component" value="Unassembled WGS sequence"/>
</dbReference>
<evidence type="ECO:0000256" key="5">
    <source>
        <dbReference type="SAM" id="MobiDB-lite"/>
    </source>
</evidence>
<comment type="subcellular location">
    <subcellularLocation>
        <location evidence="1">Membrane</location>
        <topology evidence="1">Multi-pass membrane protein</topology>
    </subcellularLocation>
</comment>
<name>A0AAV4E0D1_9GAST</name>
<accession>A0AAV4E0D1</accession>
<feature type="transmembrane region" description="Helical" evidence="6">
    <location>
        <begin position="40"/>
        <end position="60"/>
    </location>
</feature>
<keyword evidence="7" id="KW-0675">Receptor</keyword>
<reference evidence="7 8" key="1">
    <citation type="journal article" date="2021" name="Elife">
        <title>Chloroplast acquisition without the gene transfer in kleptoplastic sea slugs, Plakobranchus ocellatus.</title>
        <authorList>
            <person name="Maeda T."/>
            <person name="Takahashi S."/>
            <person name="Yoshida T."/>
            <person name="Shimamura S."/>
            <person name="Takaki Y."/>
            <person name="Nagai Y."/>
            <person name="Toyoda A."/>
            <person name="Suzuki Y."/>
            <person name="Arimoto A."/>
            <person name="Ishii H."/>
            <person name="Satoh N."/>
            <person name="Nishiyama T."/>
            <person name="Hasebe M."/>
            <person name="Maruyama T."/>
            <person name="Minagawa J."/>
            <person name="Obokata J."/>
            <person name="Shigenobu S."/>
        </authorList>
    </citation>
    <scope>NUCLEOTIDE SEQUENCE [LARGE SCALE GENOMIC DNA]</scope>
</reference>
<feature type="compositionally biased region" description="Basic residues" evidence="5">
    <location>
        <begin position="147"/>
        <end position="161"/>
    </location>
</feature>
<evidence type="ECO:0000256" key="1">
    <source>
        <dbReference type="ARBA" id="ARBA00004141"/>
    </source>
</evidence>
<evidence type="ECO:0000256" key="2">
    <source>
        <dbReference type="ARBA" id="ARBA00022692"/>
    </source>
</evidence>
<dbReference type="GO" id="GO:0005886">
    <property type="term" value="C:plasma membrane"/>
    <property type="evidence" value="ECO:0007669"/>
    <property type="project" value="TreeGrafter"/>
</dbReference>
<dbReference type="Pfam" id="PF00002">
    <property type="entry name" value="7tm_2"/>
    <property type="match status" value="1"/>
</dbReference>
<feature type="region of interest" description="Disordered" evidence="5">
    <location>
        <begin position="127"/>
        <end position="175"/>
    </location>
</feature>
<dbReference type="EMBL" id="BLXT01008499">
    <property type="protein sequence ID" value="GFO49759.1"/>
    <property type="molecule type" value="Genomic_DNA"/>
</dbReference>
<keyword evidence="4 6" id="KW-0472">Membrane</keyword>
<dbReference type="GO" id="GO:0007188">
    <property type="term" value="P:adenylate cyclase-modulating G protein-coupled receptor signaling pathway"/>
    <property type="evidence" value="ECO:0007669"/>
    <property type="project" value="TreeGrafter"/>
</dbReference>